<organism evidence="1 2">
    <name type="scientific">Acanthoscelides obtectus</name>
    <name type="common">Bean weevil</name>
    <name type="synonym">Bruchus obtectus</name>
    <dbReference type="NCBI Taxonomy" id="200917"/>
    <lineage>
        <taxon>Eukaryota</taxon>
        <taxon>Metazoa</taxon>
        <taxon>Ecdysozoa</taxon>
        <taxon>Arthropoda</taxon>
        <taxon>Hexapoda</taxon>
        <taxon>Insecta</taxon>
        <taxon>Pterygota</taxon>
        <taxon>Neoptera</taxon>
        <taxon>Endopterygota</taxon>
        <taxon>Coleoptera</taxon>
        <taxon>Polyphaga</taxon>
        <taxon>Cucujiformia</taxon>
        <taxon>Chrysomeloidea</taxon>
        <taxon>Chrysomelidae</taxon>
        <taxon>Bruchinae</taxon>
        <taxon>Bruchini</taxon>
        <taxon>Acanthoscelides</taxon>
    </lineage>
</organism>
<accession>A0A9P0Q2N4</accession>
<protein>
    <submittedName>
        <fullName evidence="1">Uncharacterized protein</fullName>
    </submittedName>
</protein>
<proteinExistence type="predicted"/>
<gene>
    <name evidence="1" type="ORF">ACAOBT_LOCUS30244</name>
</gene>
<dbReference type="EMBL" id="CAKOFQ010007809">
    <property type="protein sequence ID" value="CAH2008443.1"/>
    <property type="molecule type" value="Genomic_DNA"/>
</dbReference>
<evidence type="ECO:0000313" key="1">
    <source>
        <dbReference type="EMBL" id="CAH2008443.1"/>
    </source>
</evidence>
<dbReference type="Proteomes" id="UP001152888">
    <property type="component" value="Unassembled WGS sequence"/>
</dbReference>
<dbReference type="AlphaFoldDB" id="A0A9P0Q2N4"/>
<evidence type="ECO:0000313" key="2">
    <source>
        <dbReference type="Proteomes" id="UP001152888"/>
    </source>
</evidence>
<keyword evidence="2" id="KW-1185">Reference proteome</keyword>
<sequence length="199" mass="22582">MTQTFHVIFCRTNVPIEVRTKKRHSVSERHLIGRLTQAWQHLARMDSNVSSERLDQEKIGSGGYFGTTYAFLYDLLTKYDLSTYANSAAQITYTQHIFKKSPTSIQPWIDQKYTNHIEIITEFVKVMGLIHIIGMISYNTFGSSSASLPFPRSHLAPSVNSPYKYVPSSGASFIRSCLMISKSNVNLSMGIAYFLRIPK</sequence>
<comment type="caution">
    <text evidence="1">The sequence shown here is derived from an EMBL/GenBank/DDBJ whole genome shotgun (WGS) entry which is preliminary data.</text>
</comment>
<name>A0A9P0Q2N4_ACAOB</name>
<reference evidence="1" key="1">
    <citation type="submission" date="2022-03" db="EMBL/GenBank/DDBJ databases">
        <authorList>
            <person name="Sayadi A."/>
        </authorList>
    </citation>
    <scope>NUCLEOTIDE SEQUENCE</scope>
</reference>